<proteinExistence type="predicted"/>
<name>A0A7S1WLP7_ALECA</name>
<gene>
    <name evidence="1" type="ORF">ACAT0790_LOCUS51864</name>
</gene>
<dbReference type="EMBL" id="HBGE01087016">
    <property type="protein sequence ID" value="CAD9175095.1"/>
    <property type="molecule type" value="Transcribed_RNA"/>
</dbReference>
<accession>A0A7S1WLP7</accession>
<reference evidence="1" key="1">
    <citation type="submission" date="2021-01" db="EMBL/GenBank/DDBJ databases">
        <authorList>
            <person name="Corre E."/>
            <person name="Pelletier E."/>
            <person name="Niang G."/>
            <person name="Scheremetjew M."/>
            <person name="Finn R."/>
            <person name="Kale V."/>
            <person name="Holt S."/>
            <person name="Cochrane G."/>
            <person name="Meng A."/>
            <person name="Brown T."/>
            <person name="Cohen L."/>
        </authorList>
    </citation>
    <scope>NUCLEOTIDE SEQUENCE</scope>
    <source>
        <strain evidence="1">OF101</strain>
    </source>
</reference>
<evidence type="ECO:0000313" key="1">
    <source>
        <dbReference type="EMBL" id="CAD9175095.1"/>
    </source>
</evidence>
<protein>
    <submittedName>
        <fullName evidence="1">Uncharacterized protein</fullName>
    </submittedName>
</protein>
<dbReference type="AlphaFoldDB" id="A0A7S1WLP7"/>
<sequence length="213" mass="22825">MGFPRQCMWVQVSGGDDEPGVLTAHAGVPLLFGTYLWTSCAGDIEEAEPAEPGAPRPLVLGFNRYWFDVGAQPRGDIGRVDGGLIKGRLSAFGAALVTPVLLEFGALKWLLERLGLKRVFEVDVPSPGKEGETVKLEASLELYLTLLAMVAFPPTLSTCPVPHLDAEAGVCVYEIPVLGPVADLPRWLHPGGNAAALVARRLGDEEEPAQMRD</sequence>
<organism evidence="1">
    <name type="scientific">Alexandrium catenella</name>
    <name type="common">Red tide dinoflagellate</name>
    <name type="synonym">Gonyaulax catenella</name>
    <dbReference type="NCBI Taxonomy" id="2925"/>
    <lineage>
        <taxon>Eukaryota</taxon>
        <taxon>Sar</taxon>
        <taxon>Alveolata</taxon>
        <taxon>Dinophyceae</taxon>
        <taxon>Gonyaulacales</taxon>
        <taxon>Pyrocystaceae</taxon>
        <taxon>Alexandrium</taxon>
    </lineage>
</organism>